<dbReference type="Pfam" id="PF13426">
    <property type="entry name" value="PAS_9"/>
    <property type="match status" value="1"/>
</dbReference>
<dbReference type="InterPro" id="IPR001610">
    <property type="entry name" value="PAC"/>
</dbReference>
<evidence type="ECO:0000313" key="5">
    <source>
        <dbReference type="Proteomes" id="UP001219862"/>
    </source>
</evidence>
<dbReference type="InterPro" id="IPR029787">
    <property type="entry name" value="Nucleotide_cyclase"/>
</dbReference>
<dbReference type="InterPro" id="IPR003018">
    <property type="entry name" value="GAF"/>
</dbReference>
<dbReference type="NCBIfam" id="TIGR00254">
    <property type="entry name" value="GGDEF"/>
    <property type="match status" value="1"/>
</dbReference>
<dbReference type="Gene3D" id="3.30.70.270">
    <property type="match status" value="1"/>
</dbReference>
<gene>
    <name evidence="4" type="ORF">PRZ01_09395</name>
</gene>
<dbReference type="PROSITE" id="PS50887">
    <property type="entry name" value="GGDEF"/>
    <property type="match status" value="1"/>
</dbReference>
<dbReference type="SUPFAM" id="SSF55785">
    <property type="entry name" value="PYP-like sensor domain (PAS domain)"/>
    <property type="match status" value="2"/>
</dbReference>
<dbReference type="Pfam" id="PF00990">
    <property type="entry name" value="GGDEF"/>
    <property type="match status" value="1"/>
</dbReference>
<dbReference type="PROSITE" id="PS50113">
    <property type="entry name" value="PAC"/>
    <property type="match status" value="1"/>
</dbReference>
<accession>A0ABT5KR62</accession>
<dbReference type="CDD" id="cd01949">
    <property type="entry name" value="GGDEF"/>
    <property type="match status" value="1"/>
</dbReference>
<dbReference type="CDD" id="cd01948">
    <property type="entry name" value="EAL"/>
    <property type="match status" value="1"/>
</dbReference>
<dbReference type="InterPro" id="IPR052155">
    <property type="entry name" value="Biofilm_reg_signaling"/>
</dbReference>
<feature type="domain" description="EAL" evidence="2">
    <location>
        <begin position="617"/>
        <end position="867"/>
    </location>
</feature>
<organism evidence="4 5">
    <name type="scientific">Roseateles koreensis</name>
    <dbReference type="NCBI Taxonomy" id="2987526"/>
    <lineage>
        <taxon>Bacteria</taxon>
        <taxon>Pseudomonadati</taxon>
        <taxon>Pseudomonadota</taxon>
        <taxon>Betaproteobacteria</taxon>
        <taxon>Burkholderiales</taxon>
        <taxon>Sphaerotilaceae</taxon>
        <taxon>Roseateles</taxon>
    </lineage>
</organism>
<feature type="domain" description="PAC" evidence="1">
    <location>
        <begin position="256"/>
        <end position="307"/>
    </location>
</feature>
<sequence length="867" mass="97082">MANAVDISNEELQRLKALHEFSVLDTAAEPAFDDLTQLAAQLFAAPIALVTFIDGNRQWIKACQGIAIRETPRSVAMCDLTIRGAEVLVIEDALLDNRTAQNPLVTGPPGLRFYAGAPLITPEGFALGSLCILDTRPRSFDAQQCVCLQQLARQVMSQLMLRRQNRQLTDTLTEIQHVDAKRRESEAIYALLFANSMDGVLQTRSHSVILSANPMACEILGLREDQLCGMTRKKLLKLDDPRLPPLLNELERMGKAHGEVTMIRGDGEYFEADISIVTYRDEAGEDFASVVFRDVTERRVWARKVEQSLELLGNLARRVPGALVQYRLDAEGSASYPYCSEGIYNIYEVSPQDLRNNDVLVRQRVHPDDAADLADSIRRSAATLQPWHHEFRVMLPRQGLRWRLGSGQPERLADNSVLWHAFLTDITERKQSEQHTHWLAYYDVLTGLPNRRMLLDRIAHDLAVARRSRQQGAVMFIDLDNFKHINDALGHSVGDDLLKQVAQRLRKVAREGDTVARLGGDEFVVLVSNLGLDGEHASRHAMAVAEKLREVLVMDYRINDHSYSVSGSIGITLFPKGAEAVDDLLREADTAMYRAKAAGRNRVAFFEALMHVEVQDRLHLERDLREALLLEQFHLHLQSQFNAEGTEIGGELLLRWQHPLRGAVSPLQFIPVAEDSGLIIELGNRVLRQACLALARLQKAGCLQSLSVNVSPRQFRRDDFVDGLRRIIFETGAPASFLILEVTEGLLIENWQDTIARMSELGAMGLRFSIDDFGTGYSSLAYLKKLPLYELKVDKSFVQDTPSDPNDTVIVEAVVSMAKHLNLRVVAEGVETQAQRDFLVAAGCDCLQGYLLARPGPLEDWLLKRGA</sequence>
<dbReference type="CDD" id="cd00130">
    <property type="entry name" value="PAS"/>
    <property type="match status" value="2"/>
</dbReference>
<dbReference type="Gene3D" id="3.30.450.20">
    <property type="entry name" value="PAS domain"/>
    <property type="match status" value="2"/>
</dbReference>
<evidence type="ECO:0000259" key="2">
    <source>
        <dbReference type="PROSITE" id="PS50883"/>
    </source>
</evidence>
<dbReference type="SMART" id="SM00091">
    <property type="entry name" value="PAS"/>
    <property type="match status" value="1"/>
</dbReference>
<comment type="caution">
    <text evidence="4">The sequence shown here is derived from an EMBL/GenBank/DDBJ whole genome shotgun (WGS) entry which is preliminary data.</text>
</comment>
<dbReference type="SUPFAM" id="SSF55781">
    <property type="entry name" value="GAF domain-like"/>
    <property type="match status" value="1"/>
</dbReference>
<evidence type="ECO:0000313" key="4">
    <source>
        <dbReference type="EMBL" id="MDC8785403.1"/>
    </source>
</evidence>
<dbReference type="InterPro" id="IPR000160">
    <property type="entry name" value="GGDEF_dom"/>
</dbReference>
<dbReference type="Pfam" id="PF01590">
    <property type="entry name" value="GAF"/>
    <property type="match status" value="1"/>
</dbReference>
<dbReference type="PANTHER" id="PTHR44757">
    <property type="entry name" value="DIGUANYLATE CYCLASE DGCP"/>
    <property type="match status" value="1"/>
</dbReference>
<dbReference type="InterPro" id="IPR035965">
    <property type="entry name" value="PAS-like_dom_sf"/>
</dbReference>
<evidence type="ECO:0000259" key="1">
    <source>
        <dbReference type="PROSITE" id="PS50113"/>
    </source>
</evidence>
<dbReference type="InterPro" id="IPR035919">
    <property type="entry name" value="EAL_sf"/>
</dbReference>
<dbReference type="InterPro" id="IPR001633">
    <property type="entry name" value="EAL_dom"/>
</dbReference>
<feature type="domain" description="GGDEF" evidence="3">
    <location>
        <begin position="470"/>
        <end position="608"/>
    </location>
</feature>
<dbReference type="Gene3D" id="3.30.450.40">
    <property type="match status" value="1"/>
</dbReference>
<dbReference type="SMART" id="SM00065">
    <property type="entry name" value="GAF"/>
    <property type="match status" value="1"/>
</dbReference>
<proteinExistence type="predicted"/>
<dbReference type="Proteomes" id="UP001219862">
    <property type="component" value="Unassembled WGS sequence"/>
</dbReference>
<dbReference type="RefSeq" id="WP_273596520.1">
    <property type="nucleotide sequence ID" value="NZ_JAQQXS010000007.1"/>
</dbReference>
<dbReference type="InterPro" id="IPR043128">
    <property type="entry name" value="Rev_trsase/Diguanyl_cyclase"/>
</dbReference>
<dbReference type="PROSITE" id="PS50883">
    <property type="entry name" value="EAL"/>
    <property type="match status" value="1"/>
</dbReference>
<dbReference type="SMART" id="SM00267">
    <property type="entry name" value="GGDEF"/>
    <property type="match status" value="1"/>
</dbReference>
<dbReference type="InterPro" id="IPR013655">
    <property type="entry name" value="PAS_fold_3"/>
</dbReference>
<dbReference type="Pfam" id="PF08447">
    <property type="entry name" value="PAS_3"/>
    <property type="match status" value="1"/>
</dbReference>
<evidence type="ECO:0000259" key="3">
    <source>
        <dbReference type="PROSITE" id="PS50887"/>
    </source>
</evidence>
<protein>
    <submittedName>
        <fullName evidence="4">EAL domain-containing protein</fullName>
    </submittedName>
</protein>
<dbReference type="Gene3D" id="3.20.20.450">
    <property type="entry name" value="EAL domain"/>
    <property type="match status" value="1"/>
</dbReference>
<keyword evidence="5" id="KW-1185">Reference proteome</keyword>
<dbReference type="SUPFAM" id="SSF141868">
    <property type="entry name" value="EAL domain-like"/>
    <property type="match status" value="1"/>
</dbReference>
<dbReference type="SMART" id="SM00086">
    <property type="entry name" value="PAC"/>
    <property type="match status" value="2"/>
</dbReference>
<reference evidence="4 5" key="1">
    <citation type="submission" date="2022-10" db="EMBL/GenBank/DDBJ databases">
        <title>paucibacter sp. hw8 Genome sequencing.</title>
        <authorList>
            <person name="Park S."/>
        </authorList>
    </citation>
    <scope>NUCLEOTIDE SEQUENCE [LARGE SCALE GENOMIC DNA]</scope>
    <source>
        <strain evidence="5">hw8</strain>
    </source>
</reference>
<dbReference type="SMART" id="SM00052">
    <property type="entry name" value="EAL"/>
    <property type="match status" value="1"/>
</dbReference>
<dbReference type="NCBIfam" id="TIGR00229">
    <property type="entry name" value="sensory_box"/>
    <property type="match status" value="1"/>
</dbReference>
<dbReference type="InterPro" id="IPR000014">
    <property type="entry name" value="PAS"/>
</dbReference>
<dbReference type="EMBL" id="JAQQXS010000007">
    <property type="protein sequence ID" value="MDC8785403.1"/>
    <property type="molecule type" value="Genomic_DNA"/>
</dbReference>
<dbReference type="PANTHER" id="PTHR44757:SF2">
    <property type="entry name" value="BIOFILM ARCHITECTURE MAINTENANCE PROTEIN MBAA"/>
    <property type="match status" value="1"/>
</dbReference>
<dbReference type="Pfam" id="PF00563">
    <property type="entry name" value="EAL"/>
    <property type="match status" value="1"/>
</dbReference>
<dbReference type="InterPro" id="IPR000700">
    <property type="entry name" value="PAS-assoc_C"/>
</dbReference>
<dbReference type="SUPFAM" id="SSF55073">
    <property type="entry name" value="Nucleotide cyclase"/>
    <property type="match status" value="1"/>
</dbReference>
<name>A0ABT5KR62_9BURK</name>
<dbReference type="InterPro" id="IPR029016">
    <property type="entry name" value="GAF-like_dom_sf"/>
</dbReference>